<proteinExistence type="predicted"/>
<comment type="caution">
    <text evidence="1">The sequence shown here is derived from an EMBL/GenBank/DDBJ whole genome shotgun (WGS) entry which is preliminary data.</text>
</comment>
<name>X1J8G1_9ZZZZ</name>
<dbReference type="AlphaFoldDB" id="X1J8G1"/>
<evidence type="ECO:0000313" key="1">
    <source>
        <dbReference type="EMBL" id="GAH74664.1"/>
    </source>
</evidence>
<sequence>MNKREREILRALHGELAIRKSEHPSLYGAWWVLTELLQGRLGAAERMSKSFLKHTKERLKP</sequence>
<organism evidence="1">
    <name type="scientific">marine sediment metagenome</name>
    <dbReference type="NCBI Taxonomy" id="412755"/>
    <lineage>
        <taxon>unclassified sequences</taxon>
        <taxon>metagenomes</taxon>
        <taxon>ecological metagenomes</taxon>
    </lineage>
</organism>
<reference evidence="1" key="1">
    <citation type="journal article" date="2014" name="Front. Microbiol.">
        <title>High frequency of phylogenetically diverse reductive dehalogenase-homologous genes in deep subseafloor sedimentary metagenomes.</title>
        <authorList>
            <person name="Kawai M."/>
            <person name="Futagami T."/>
            <person name="Toyoda A."/>
            <person name="Takaki Y."/>
            <person name="Nishi S."/>
            <person name="Hori S."/>
            <person name="Arai W."/>
            <person name="Tsubouchi T."/>
            <person name="Morono Y."/>
            <person name="Uchiyama I."/>
            <person name="Ito T."/>
            <person name="Fujiyama A."/>
            <person name="Inagaki F."/>
            <person name="Takami H."/>
        </authorList>
    </citation>
    <scope>NUCLEOTIDE SEQUENCE</scope>
    <source>
        <strain evidence="1">Expedition CK06-06</strain>
    </source>
</reference>
<dbReference type="EMBL" id="BARU01028807">
    <property type="protein sequence ID" value="GAH74664.1"/>
    <property type="molecule type" value="Genomic_DNA"/>
</dbReference>
<protein>
    <submittedName>
        <fullName evidence="1">Uncharacterized protein</fullName>
    </submittedName>
</protein>
<accession>X1J8G1</accession>
<gene>
    <name evidence="1" type="ORF">S03H2_45938</name>
</gene>